<proteinExistence type="predicted"/>
<reference evidence="1" key="1">
    <citation type="submission" date="2023-04" db="EMBL/GenBank/DDBJ databases">
        <title>Phytophthora fragariaefolia NBRC 109709.</title>
        <authorList>
            <person name="Ichikawa N."/>
            <person name="Sato H."/>
            <person name="Tonouchi N."/>
        </authorList>
    </citation>
    <scope>NUCLEOTIDE SEQUENCE</scope>
    <source>
        <strain evidence="1">NBRC 109709</strain>
    </source>
</reference>
<evidence type="ECO:0000313" key="2">
    <source>
        <dbReference type="Proteomes" id="UP001165121"/>
    </source>
</evidence>
<name>A0A9W6YEA3_9STRA</name>
<evidence type="ECO:0000313" key="1">
    <source>
        <dbReference type="EMBL" id="GMF61068.1"/>
    </source>
</evidence>
<comment type="caution">
    <text evidence="1">The sequence shown here is derived from an EMBL/GenBank/DDBJ whole genome shotgun (WGS) entry which is preliminary data.</text>
</comment>
<protein>
    <submittedName>
        <fullName evidence="1">Unnamed protein product</fullName>
    </submittedName>
</protein>
<accession>A0A9W6YEA3</accession>
<dbReference type="AlphaFoldDB" id="A0A9W6YEA3"/>
<gene>
    <name evidence="1" type="ORF">Pfra01_002657900</name>
</gene>
<sequence>MLTHETELNFPSTSHVVFAFTLPGTGYILARPTLRPDIEYPKIEVNPDAEIACPGVCQLSFQPTARGSDKQGKEYTHPRQPQAKINIGLRVQIKGTQDRQLNHT</sequence>
<keyword evidence="2" id="KW-1185">Reference proteome</keyword>
<dbReference type="Proteomes" id="UP001165121">
    <property type="component" value="Unassembled WGS sequence"/>
</dbReference>
<dbReference type="EMBL" id="BSXT01005636">
    <property type="protein sequence ID" value="GMF61068.1"/>
    <property type="molecule type" value="Genomic_DNA"/>
</dbReference>
<organism evidence="1 2">
    <name type="scientific">Phytophthora fragariaefolia</name>
    <dbReference type="NCBI Taxonomy" id="1490495"/>
    <lineage>
        <taxon>Eukaryota</taxon>
        <taxon>Sar</taxon>
        <taxon>Stramenopiles</taxon>
        <taxon>Oomycota</taxon>
        <taxon>Peronosporomycetes</taxon>
        <taxon>Peronosporales</taxon>
        <taxon>Peronosporaceae</taxon>
        <taxon>Phytophthora</taxon>
    </lineage>
</organism>